<evidence type="ECO:0000259" key="10">
    <source>
        <dbReference type="Pfam" id="PF05922"/>
    </source>
</evidence>
<dbReference type="InterPro" id="IPR045051">
    <property type="entry name" value="SBT"/>
</dbReference>
<gene>
    <name evidence="12" type="ORF">DCAR_0518834</name>
</gene>
<dbReference type="Pfam" id="PF00082">
    <property type="entry name" value="Peptidase_S8"/>
    <property type="match status" value="1"/>
</dbReference>
<dbReference type="EMBL" id="CP093347">
    <property type="protein sequence ID" value="WOG99482.1"/>
    <property type="molecule type" value="Genomic_DNA"/>
</dbReference>
<dbReference type="PRINTS" id="PR00723">
    <property type="entry name" value="SUBTILISIN"/>
</dbReference>
<dbReference type="InterPro" id="IPR034197">
    <property type="entry name" value="Peptidases_S8_3"/>
</dbReference>
<dbReference type="InterPro" id="IPR036852">
    <property type="entry name" value="Peptidase_S8/S53_dom_sf"/>
</dbReference>
<dbReference type="CDD" id="cd04852">
    <property type="entry name" value="Peptidases_S8_3"/>
    <property type="match status" value="1"/>
</dbReference>
<feature type="domain" description="Peptidase S8/S53" evidence="9">
    <location>
        <begin position="135"/>
        <end position="579"/>
    </location>
</feature>
<feature type="active site" description="Charge relay system" evidence="6 7">
    <location>
        <position position="545"/>
    </location>
</feature>
<dbReference type="InterPro" id="IPR041469">
    <property type="entry name" value="Subtilisin-like_FN3"/>
</dbReference>
<evidence type="ECO:0000259" key="9">
    <source>
        <dbReference type="Pfam" id="PF00082"/>
    </source>
</evidence>
<dbReference type="GO" id="GO:0006508">
    <property type="term" value="P:proteolysis"/>
    <property type="evidence" value="ECO:0007669"/>
    <property type="project" value="UniProtKB-KW"/>
</dbReference>
<evidence type="ECO:0000313" key="13">
    <source>
        <dbReference type="Proteomes" id="UP000077755"/>
    </source>
</evidence>
<dbReference type="SUPFAM" id="SSF52743">
    <property type="entry name" value="Subtilisin-like"/>
    <property type="match status" value="1"/>
</dbReference>
<dbReference type="Gene3D" id="3.50.30.30">
    <property type="match status" value="1"/>
</dbReference>
<dbReference type="KEGG" id="dcr:108222670"/>
<dbReference type="PROSITE" id="PS00138">
    <property type="entry name" value="SUBTILASE_SER"/>
    <property type="match status" value="1"/>
</dbReference>
<dbReference type="PROSITE" id="PS51892">
    <property type="entry name" value="SUBTILASE"/>
    <property type="match status" value="1"/>
</dbReference>
<dbReference type="Gene3D" id="2.60.40.2310">
    <property type="match status" value="1"/>
</dbReference>
<feature type="domain" description="Subtilisin-like protease fibronectin type-III" evidence="11">
    <location>
        <begin position="664"/>
        <end position="760"/>
    </location>
</feature>
<dbReference type="InterPro" id="IPR015500">
    <property type="entry name" value="Peptidase_S8_subtilisin-rel"/>
</dbReference>
<keyword evidence="5 7" id="KW-0720">Serine protease</keyword>
<name>A0AAF1B027_DAUCS</name>
<evidence type="ECO:0000256" key="5">
    <source>
        <dbReference type="ARBA" id="ARBA00022825"/>
    </source>
</evidence>
<dbReference type="FunFam" id="3.40.50.200:FF:000006">
    <property type="entry name" value="Subtilisin-like protease SBT1.5"/>
    <property type="match status" value="1"/>
</dbReference>
<keyword evidence="13" id="KW-1185">Reference proteome</keyword>
<dbReference type="InterPro" id="IPR037045">
    <property type="entry name" value="S8pro/Inhibitor_I9_sf"/>
</dbReference>
<dbReference type="CDD" id="cd02120">
    <property type="entry name" value="PA_subtilisin_like"/>
    <property type="match status" value="1"/>
</dbReference>
<evidence type="ECO:0000256" key="3">
    <source>
        <dbReference type="ARBA" id="ARBA00022729"/>
    </source>
</evidence>
<dbReference type="InterPro" id="IPR000209">
    <property type="entry name" value="Peptidase_S8/S53_dom"/>
</dbReference>
<reference evidence="12" key="1">
    <citation type="journal article" date="2016" name="Nat. Genet.">
        <title>A high-quality carrot genome assembly provides new insights into carotenoid accumulation and asterid genome evolution.</title>
        <authorList>
            <person name="Iorizzo M."/>
            <person name="Ellison S."/>
            <person name="Senalik D."/>
            <person name="Zeng P."/>
            <person name="Satapoomin P."/>
            <person name="Huang J."/>
            <person name="Bowman M."/>
            <person name="Iovene M."/>
            <person name="Sanseverino W."/>
            <person name="Cavagnaro P."/>
            <person name="Yildiz M."/>
            <person name="Macko-Podgorni A."/>
            <person name="Moranska E."/>
            <person name="Grzebelus E."/>
            <person name="Grzebelus D."/>
            <person name="Ashrafi H."/>
            <person name="Zheng Z."/>
            <person name="Cheng S."/>
            <person name="Spooner D."/>
            <person name="Van Deynze A."/>
            <person name="Simon P."/>
        </authorList>
    </citation>
    <scope>NUCLEOTIDE SEQUENCE</scope>
    <source>
        <tissue evidence="12">Leaf</tissue>
    </source>
</reference>
<dbReference type="InterPro" id="IPR023828">
    <property type="entry name" value="Peptidase_S8_Ser-AS"/>
</dbReference>
<dbReference type="Gene3D" id="3.30.70.80">
    <property type="entry name" value="Peptidase S8 propeptide/proteinase inhibitor I9"/>
    <property type="match status" value="1"/>
</dbReference>
<dbReference type="Proteomes" id="UP000077755">
    <property type="component" value="Chromosome 5"/>
</dbReference>
<feature type="signal peptide" evidence="8">
    <location>
        <begin position="1"/>
        <end position="20"/>
    </location>
</feature>
<feature type="active site" description="Charge relay system" evidence="6 7">
    <location>
        <position position="204"/>
    </location>
</feature>
<feature type="chain" id="PRO_5042109834" evidence="8">
    <location>
        <begin position="21"/>
        <end position="769"/>
    </location>
</feature>
<evidence type="ECO:0000256" key="7">
    <source>
        <dbReference type="PROSITE-ProRule" id="PRU01240"/>
    </source>
</evidence>
<evidence type="ECO:0000256" key="6">
    <source>
        <dbReference type="PIRSR" id="PIRSR615500-1"/>
    </source>
</evidence>
<evidence type="ECO:0000256" key="1">
    <source>
        <dbReference type="ARBA" id="ARBA00011073"/>
    </source>
</evidence>
<dbReference type="Gene3D" id="3.40.50.200">
    <property type="entry name" value="Peptidase S8/S53 domain"/>
    <property type="match status" value="1"/>
</dbReference>
<dbReference type="AlphaFoldDB" id="A0AAF1B027"/>
<evidence type="ECO:0000256" key="8">
    <source>
        <dbReference type="SAM" id="SignalP"/>
    </source>
</evidence>
<evidence type="ECO:0000313" key="12">
    <source>
        <dbReference type="EMBL" id="WOG99482.1"/>
    </source>
</evidence>
<dbReference type="InterPro" id="IPR010259">
    <property type="entry name" value="S8pro/Inhibitor_I9"/>
</dbReference>
<dbReference type="GO" id="GO:0004252">
    <property type="term" value="F:serine-type endopeptidase activity"/>
    <property type="evidence" value="ECO:0007669"/>
    <property type="project" value="UniProtKB-UniRule"/>
</dbReference>
<accession>A0AAF1B027</accession>
<keyword evidence="2 7" id="KW-0645">Protease</keyword>
<reference evidence="12" key="2">
    <citation type="submission" date="2022-03" db="EMBL/GenBank/DDBJ databases">
        <title>Draft title - Genomic analysis of global carrot germplasm unveils the trajectory of domestication and the origin of high carotenoid orange carrot.</title>
        <authorList>
            <person name="Iorizzo M."/>
            <person name="Ellison S."/>
            <person name="Senalik D."/>
            <person name="Macko-Podgorni A."/>
            <person name="Grzebelus D."/>
            <person name="Bostan H."/>
            <person name="Rolling W."/>
            <person name="Curaba J."/>
            <person name="Simon P."/>
        </authorList>
    </citation>
    <scope>NUCLEOTIDE SEQUENCE</scope>
    <source>
        <tissue evidence="12">Leaf</tissue>
    </source>
</reference>
<proteinExistence type="inferred from homology"/>
<feature type="active site" description="Charge relay system" evidence="6 7">
    <location>
        <position position="144"/>
    </location>
</feature>
<feature type="domain" description="Inhibitor I9" evidence="10">
    <location>
        <begin position="31"/>
        <end position="104"/>
    </location>
</feature>
<dbReference type="Pfam" id="PF05922">
    <property type="entry name" value="Inhibitor_I9"/>
    <property type="match status" value="1"/>
</dbReference>
<evidence type="ECO:0000259" key="11">
    <source>
        <dbReference type="Pfam" id="PF17766"/>
    </source>
</evidence>
<dbReference type="PANTHER" id="PTHR10795">
    <property type="entry name" value="PROPROTEIN CONVERTASE SUBTILISIN/KEXIN"/>
    <property type="match status" value="1"/>
</dbReference>
<keyword evidence="3 8" id="KW-0732">Signal</keyword>
<sequence>MARLSIFVVLLLVFISLANAASEDQSEEPGVYIVYMGGKGSSTPGTLRDDQAQIMNSFLKRDAVVQVYKHGFTGFAAHMSKDEADLIAQEPGVVSVSRDKMIKLSTTRSWSFLKLQHYLDNPIPETEFHRSKVHGAETIIGLVDSGIWPESRSFNDKGMGPIPKRWKGTCQETEDFRASSCNRKLIGARYFMSINKTSRDFAGHGSHTSSTAAGAPVPGVSYYGLAGGTAVGGSPKSRIAMYKACYLGGCDESAILAAMDTAIHDGVDILSLSIGKPAFITTDISKDLLAVGAFHAVEHGIMVVFAGGNSGPQLSSVSNYVPWMTTVAASTIDRHIYANVVLGTNQVIKGGGFQFSSLSASPIYPLIDGVSAKIRSHNITDRLARNCQPGSIDSSKVKGHIILCFNEIGDDPFDRIEDMINKGALGAIMVDDDFKIQSIDLLYENKTFPRTFISSKDGNAVLSYIKSNRNPTATIGRSATSIGFKPAPAVAYFSSRGPSFFTHNLLKPDITAPGVNIIAAWTRASTEFGIPGQAPPDYVVVSGTSMATPHIAAVAALIKSQHPTWDHSAIRSAIMTTAVQTCSDGSPILKFPGSQVATPYDFGAGHVNIGQVMDPGLVYETSMTDYYFFLCNYGYNLSTIKLIAKTIPEGFSCPKNANTALISNMNYPSIAIANFKKNTERKVTRTVKNVGDEDEAVYEVTVDAPEHLNVQVIPETLHFTQEYQKLSYDVKFSTKYSFDSDIFGWITWSNGKYRVRSPFALSLTERSIR</sequence>
<comment type="similarity">
    <text evidence="1 7">Belongs to the peptidase S8 family.</text>
</comment>
<evidence type="ECO:0000256" key="4">
    <source>
        <dbReference type="ARBA" id="ARBA00022801"/>
    </source>
</evidence>
<protein>
    <submittedName>
        <fullName evidence="12">Uncharacterized protein</fullName>
    </submittedName>
</protein>
<dbReference type="Pfam" id="PF17766">
    <property type="entry name" value="fn3_6"/>
    <property type="match status" value="1"/>
</dbReference>
<evidence type="ECO:0000256" key="2">
    <source>
        <dbReference type="ARBA" id="ARBA00022670"/>
    </source>
</evidence>
<keyword evidence="4 7" id="KW-0378">Hydrolase</keyword>
<organism evidence="12 13">
    <name type="scientific">Daucus carota subsp. sativus</name>
    <name type="common">Carrot</name>
    <dbReference type="NCBI Taxonomy" id="79200"/>
    <lineage>
        <taxon>Eukaryota</taxon>
        <taxon>Viridiplantae</taxon>
        <taxon>Streptophyta</taxon>
        <taxon>Embryophyta</taxon>
        <taxon>Tracheophyta</taxon>
        <taxon>Spermatophyta</taxon>
        <taxon>Magnoliopsida</taxon>
        <taxon>eudicotyledons</taxon>
        <taxon>Gunneridae</taxon>
        <taxon>Pentapetalae</taxon>
        <taxon>asterids</taxon>
        <taxon>campanulids</taxon>
        <taxon>Apiales</taxon>
        <taxon>Apiaceae</taxon>
        <taxon>Apioideae</taxon>
        <taxon>Scandiceae</taxon>
        <taxon>Daucinae</taxon>
        <taxon>Daucus</taxon>
        <taxon>Daucus sect. Daucus</taxon>
    </lineage>
</organism>